<dbReference type="Proteomes" id="UP001261666">
    <property type="component" value="Unassembled WGS sequence"/>
</dbReference>
<dbReference type="EMBL" id="JAVIZJ010000007">
    <property type="protein sequence ID" value="MDR6211010.1"/>
    <property type="molecule type" value="Genomic_DNA"/>
</dbReference>
<proteinExistence type="predicted"/>
<sequence>MVAYTEQSVAALRQTVRRLLKGEINVPTATPEVDEAAYLAAAERHRLVVFLALRENQLDWTPELGRRVRDSARRERIASLGMARALHEATDALTAAGVRVLSFKGLALAAQAHGDFAARGSGDLDLFVHPSDVVCARRSLHNAGWRADAAYASPGPTWAWSHTLRNYYELPLHSRTSTVDLHWHLGPTRQGLPSFDEAWEQRAIVRVGEAEIATLGAVDALRHSAAHAAKDDWALLRSLVDVWLLRERLPEKIRLAKPRSVSATLRIVDGQLGSGSASQPRNVDRASAMQALPRDVSIGKFPGHATLLAARRLSRDASTIDDLKRVLAVSLAHPSDLGEVNATHLAGAAIEVARIRAGAAKRRAREWRRA</sequence>
<organism evidence="1 2">
    <name type="scientific">Nocardioides zeae</name>
    <dbReference type="NCBI Taxonomy" id="1457234"/>
    <lineage>
        <taxon>Bacteria</taxon>
        <taxon>Bacillati</taxon>
        <taxon>Actinomycetota</taxon>
        <taxon>Actinomycetes</taxon>
        <taxon>Propionibacteriales</taxon>
        <taxon>Nocardioidaceae</taxon>
        <taxon>Nocardioides</taxon>
    </lineage>
</organism>
<evidence type="ECO:0000313" key="1">
    <source>
        <dbReference type="EMBL" id="MDR6211010.1"/>
    </source>
</evidence>
<gene>
    <name evidence="1" type="ORF">QE364_002729</name>
</gene>
<reference evidence="1" key="1">
    <citation type="submission" date="2023-08" db="EMBL/GenBank/DDBJ databases">
        <title>Functional and genomic diversity of the sorghum phyllosphere microbiome.</title>
        <authorList>
            <person name="Shade A."/>
        </authorList>
    </citation>
    <scope>NUCLEOTIDE SEQUENCE</scope>
    <source>
        <strain evidence="1">SORGH_AS_0885</strain>
    </source>
</reference>
<keyword evidence="2" id="KW-1185">Reference proteome</keyword>
<accession>A0ACC6IJR7</accession>
<protein>
    <submittedName>
        <fullName evidence="1">Uncharacterized protein</fullName>
    </submittedName>
</protein>
<name>A0ACC6IJR7_9ACTN</name>
<comment type="caution">
    <text evidence="1">The sequence shown here is derived from an EMBL/GenBank/DDBJ whole genome shotgun (WGS) entry which is preliminary data.</text>
</comment>
<evidence type="ECO:0000313" key="2">
    <source>
        <dbReference type="Proteomes" id="UP001261666"/>
    </source>
</evidence>